<reference evidence="1 2" key="1">
    <citation type="submission" date="2023-11" db="EMBL/GenBank/DDBJ databases">
        <authorList>
            <person name="Okamura Y."/>
        </authorList>
    </citation>
    <scope>NUCLEOTIDE SEQUENCE [LARGE SCALE GENOMIC DNA]</scope>
</reference>
<evidence type="ECO:0000313" key="1">
    <source>
        <dbReference type="EMBL" id="CAK1542723.1"/>
    </source>
</evidence>
<sequence length="94" mass="10227">MNFLANGGRLAVSCKAVFKTTPTITEMSIKPLVYPSKPQKILQMPPTTLRDDLYKKLPTGNISVRTGYSTPSENISYAAVCFVMSPSNSPSAKK</sequence>
<organism evidence="1 2">
    <name type="scientific">Leptosia nina</name>
    <dbReference type="NCBI Taxonomy" id="320188"/>
    <lineage>
        <taxon>Eukaryota</taxon>
        <taxon>Metazoa</taxon>
        <taxon>Ecdysozoa</taxon>
        <taxon>Arthropoda</taxon>
        <taxon>Hexapoda</taxon>
        <taxon>Insecta</taxon>
        <taxon>Pterygota</taxon>
        <taxon>Neoptera</taxon>
        <taxon>Endopterygota</taxon>
        <taxon>Lepidoptera</taxon>
        <taxon>Glossata</taxon>
        <taxon>Ditrysia</taxon>
        <taxon>Papilionoidea</taxon>
        <taxon>Pieridae</taxon>
        <taxon>Pierinae</taxon>
        <taxon>Leptosia</taxon>
    </lineage>
</organism>
<dbReference type="AlphaFoldDB" id="A0AAV1J0S3"/>
<dbReference type="EMBL" id="CAVLEF010000003">
    <property type="protein sequence ID" value="CAK1542723.1"/>
    <property type="molecule type" value="Genomic_DNA"/>
</dbReference>
<comment type="caution">
    <text evidence="1">The sequence shown here is derived from an EMBL/GenBank/DDBJ whole genome shotgun (WGS) entry which is preliminary data.</text>
</comment>
<gene>
    <name evidence="1" type="ORF">LNINA_LOCUS2585</name>
</gene>
<name>A0AAV1J0S3_9NEOP</name>
<proteinExistence type="predicted"/>
<protein>
    <submittedName>
        <fullName evidence="1">Uncharacterized protein</fullName>
    </submittedName>
</protein>
<evidence type="ECO:0000313" key="2">
    <source>
        <dbReference type="Proteomes" id="UP001497472"/>
    </source>
</evidence>
<accession>A0AAV1J0S3</accession>
<keyword evidence="2" id="KW-1185">Reference proteome</keyword>
<dbReference type="Proteomes" id="UP001497472">
    <property type="component" value="Unassembled WGS sequence"/>
</dbReference>